<dbReference type="Gene3D" id="3.40.50.1820">
    <property type="entry name" value="alpha/beta hydrolase"/>
    <property type="match status" value="1"/>
</dbReference>
<dbReference type="EC" id="3.1.1.24" evidence="1"/>
<dbReference type="EC" id="1.11.1.10" evidence="1"/>
<protein>
    <submittedName>
        <fullName evidence="1">Hydrolase</fullName>
        <ecNumber evidence="1">1.11.1.10</ecNumber>
        <ecNumber evidence="1">3.1.1.24</ecNumber>
    </submittedName>
</protein>
<accession>A0A2X7K2E8</accession>
<keyword evidence="1" id="KW-0575">Peroxidase</keyword>
<dbReference type="Proteomes" id="UP000250671">
    <property type="component" value="Unassembled WGS sequence"/>
</dbReference>
<dbReference type="InterPro" id="IPR000073">
    <property type="entry name" value="AB_hydrolase_1"/>
</dbReference>
<organism evidence="1 2">
    <name type="scientific">Escherichia coli</name>
    <dbReference type="NCBI Taxonomy" id="562"/>
    <lineage>
        <taxon>Bacteria</taxon>
        <taxon>Pseudomonadati</taxon>
        <taxon>Pseudomonadota</taxon>
        <taxon>Gammaproteobacteria</taxon>
        <taxon>Enterobacterales</taxon>
        <taxon>Enterobacteriaceae</taxon>
        <taxon>Escherichia</taxon>
    </lineage>
</organism>
<dbReference type="PRINTS" id="PR00111">
    <property type="entry name" value="ABHYDROLASE"/>
</dbReference>
<dbReference type="EMBL" id="UCZA01000054">
    <property type="protein sequence ID" value="SQP89665.1"/>
    <property type="molecule type" value="Genomic_DNA"/>
</dbReference>
<dbReference type="InterPro" id="IPR029058">
    <property type="entry name" value="AB_hydrolase_fold"/>
</dbReference>
<dbReference type="PANTHER" id="PTHR43798">
    <property type="entry name" value="MONOACYLGLYCEROL LIPASE"/>
    <property type="match status" value="1"/>
</dbReference>
<reference evidence="1 2" key="1">
    <citation type="submission" date="2018-06" db="EMBL/GenBank/DDBJ databases">
        <authorList>
            <consortium name="Pathogen Informatics"/>
            <person name="Doyle S."/>
        </authorList>
    </citation>
    <scope>NUCLEOTIDE SEQUENCE [LARGE SCALE GENOMIC DNA]</scope>
    <source>
        <strain evidence="1 2">VREC0535</strain>
    </source>
</reference>
<keyword evidence="1" id="KW-0560">Oxidoreductase</keyword>
<sequence length="261" mass="29694">MAYIDSVYFTDMGPDTGRGYPPLLFLHGFFMDSRMFEKQISVLKEKYRVICIDIRGFGGSKDHRGPFSLYDIAGDVIKVADHLNIRKFVIAGMSMGGYIALRICLKYPGRVNGLILMGSQVARDNEETVKNYLYLRDHWHDTGIREELVNRLLPVIIGEHCPDHEFWQKIWMSHSHESISHAMDAMLKRDDITHKVKSITVPALILHGEKDTGIPVSAACTSCNLLKYARFIEIPGGAHAFNIRHSSATNRAILSWLHDYF</sequence>
<dbReference type="AlphaFoldDB" id="A0A2X7K2E8"/>
<dbReference type="Pfam" id="PF00561">
    <property type="entry name" value="Abhydrolase_1"/>
    <property type="match status" value="1"/>
</dbReference>
<evidence type="ECO:0000313" key="1">
    <source>
        <dbReference type="EMBL" id="SQP89665.1"/>
    </source>
</evidence>
<dbReference type="GO" id="GO:0016691">
    <property type="term" value="F:chloride peroxidase activity"/>
    <property type="evidence" value="ECO:0007669"/>
    <property type="project" value="UniProtKB-EC"/>
</dbReference>
<dbReference type="RefSeq" id="WP_086589769.1">
    <property type="nucleotide sequence ID" value="NZ_AP027710.1"/>
</dbReference>
<keyword evidence="1" id="KW-0378">Hydrolase</keyword>
<dbReference type="GO" id="GO:0047570">
    <property type="term" value="F:3-oxoadipate enol-lactonase activity"/>
    <property type="evidence" value="ECO:0007669"/>
    <property type="project" value="UniProtKB-EC"/>
</dbReference>
<evidence type="ECO:0000313" key="2">
    <source>
        <dbReference type="Proteomes" id="UP000250671"/>
    </source>
</evidence>
<name>A0A2X7K2E8_ECOLX</name>
<dbReference type="SUPFAM" id="SSF53474">
    <property type="entry name" value="alpha/beta-Hydrolases"/>
    <property type="match status" value="1"/>
</dbReference>
<dbReference type="InterPro" id="IPR050266">
    <property type="entry name" value="AB_hydrolase_sf"/>
</dbReference>
<gene>
    <name evidence="1" type="primary">catD</name>
    <name evidence="1" type="ORF">SAMEA3752557_05316</name>
</gene>
<proteinExistence type="predicted"/>